<evidence type="ECO:0000256" key="2">
    <source>
        <dbReference type="ARBA" id="ARBA00022630"/>
    </source>
</evidence>
<comment type="caution">
    <text evidence="6">The sequence shown here is derived from an EMBL/GenBank/DDBJ whole genome shotgun (WGS) entry which is preliminary data.</text>
</comment>
<keyword evidence="7" id="KW-1185">Reference proteome</keyword>
<dbReference type="EMBL" id="MCOG01000108">
    <property type="protein sequence ID" value="ORY46261.1"/>
    <property type="molecule type" value="Genomic_DNA"/>
</dbReference>
<gene>
    <name evidence="6" type="ORF">LY90DRAFT_671341</name>
</gene>
<dbReference type="PIRSF" id="PIRSF005426">
    <property type="entry name" value="Frp"/>
    <property type="match status" value="1"/>
</dbReference>
<dbReference type="InterPro" id="IPR029479">
    <property type="entry name" value="Nitroreductase"/>
</dbReference>
<evidence type="ECO:0000313" key="6">
    <source>
        <dbReference type="EMBL" id="ORY46261.1"/>
    </source>
</evidence>
<dbReference type="Proteomes" id="UP000193920">
    <property type="component" value="Unassembled WGS sequence"/>
</dbReference>
<evidence type="ECO:0000256" key="3">
    <source>
        <dbReference type="ARBA" id="ARBA00022643"/>
    </source>
</evidence>
<protein>
    <submittedName>
        <fullName evidence="6">Nitroreductase</fullName>
    </submittedName>
</protein>
<accession>A0A1Y2CGT3</accession>
<dbReference type="InterPro" id="IPR000415">
    <property type="entry name" value="Nitroreductase-like"/>
</dbReference>
<dbReference type="PANTHER" id="PTHR43425:SF2">
    <property type="entry name" value="OXYGEN-INSENSITIVE NADPH NITROREDUCTASE"/>
    <property type="match status" value="1"/>
</dbReference>
<evidence type="ECO:0000256" key="1">
    <source>
        <dbReference type="ARBA" id="ARBA00008366"/>
    </source>
</evidence>
<evidence type="ECO:0000256" key="4">
    <source>
        <dbReference type="ARBA" id="ARBA00023002"/>
    </source>
</evidence>
<proteinExistence type="inferred from homology"/>
<organism evidence="6 7">
    <name type="scientific">Neocallimastix californiae</name>
    <dbReference type="NCBI Taxonomy" id="1754190"/>
    <lineage>
        <taxon>Eukaryota</taxon>
        <taxon>Fungi</taxon>
        <taxon>Fungi incertae sedis</taxon>
        <taxon>Chytridiomycota</taxon>
        <taxon>Chytridiomycota incertae sedis</taxon>
        <taxon>Neocallimastigomycetes</taxon>
        <taxon>Neocallimastigales</taxon>
        <taxon>Neocallimastigaceae</taxon>
        <taxon>Neocallimastix</taxon>
    </lineage>
</organism>
<feature type="domain" description="Nitroreductase" evidence="5">
    <location>
        <begin position="10"/>
        <end position="166"/>
    </location>
</feature>
<dbReference type="Pfam" id="PF00881">
    <property type="entry name" value="Nitroreductase"/>
    <property type="match status" value="1"/>
</dbReference>
<dbReference type="AlphaFoldDB" id="A0A1Y2CGT3"/>
<keyword evidence="2" id="KW-0285">Flavoprotein</keyword>
<evidence type="ECO:0000313" key="7">
    <source>
        <dbReference type="Proteomes" id="UP000193920"/>
    </source>
</evidence>
<sequence>MNPVIESLLKHQSIRKYKNQPLEQEKLDLIMKSIQAAPNWCNGQHVSVIVVKDQTTKNKLAEISFNQPYIASCSAFLVFCADFYRTNLIFEKYGDKGGDNFIKSLDNLFVGSHECGIAMENAIVAAESMGLGTVCIGAIRLNSLEVVKILNLPKYVLPMIGLCVGYPDDNPGLKPRLPANTVFFDEKYDTTDLLEKIENHDKEYKEYLAKRGSNERDSNWSKSIYSVYSQMGDIYAQDYELVKQQGFVPVQKNMNITIEILLW</sequence>
<evidence type="ECO:0000259" key="5">
    <source>
        <dbReference type="Pfam" id="PF00881"/>
    </source>
</evidence>
<name>A0A1Y2CGT3_9FUNG</name>
<dbReference type="OrthoDB" id="2094932at2759"/>
<keyword evidence="4" id="KW-0560">Oxidoreductase</keyword>
<dbReference type="SUPFAM" id="SSF55469">
    <property type="entry name" value="FMN-dependent nitroreductase-like"/>
    <property type="match status" value="1"/>
</dbReference>
<reference evidence="6 7" key="1">
    <citation type="submission" date="2016-08" db="EMBL/GenBank/DDBJ databases">
        <title>A Parts List for Fungal Cellulosomes Revealed by Comparative Genomics.</title>
        <authorList>
            <consortium name="DOE Joint Genome Institute"/>
            <person name="Haitjema C.H."/>
            <person name="Gilmore S.P."/>
            <person name="Henske J.K."/>
            <person name="Solomon K.V."/>
            <person name="De Groot R."/>
            <person name="Kuo A."/>
            <person name="Mondo S.J."/>
            <person name="Salamov A.A."/>
            <person name="Labutti K."/>
            <person name="Zhao Z."/>
            <person name="Chiniquy J."/>
            <person name="Barry K."/>
            <person name="Brewer H.M."/>
            <person name="Purvine S.O."/>
            <person name="Wright A.T."/>
            <person name="Boxma B."/>
            <person name="Van Alen T."/>
            <person name="Hackstein J.H."/>
            <person name="Baker S.E."/>
            <person name="Grigoriev I.V."/>
            <person name="O'Malley M.A."/>
        </authorList>
    </citation>
    <scope>NUCLEOTIDE SEQUENCE [LARGE SCALE GENOMIC DNA]</scope>
    <source>
        <strain evidence="6 7">G1</strain>
    </source>
</reference>
<comment type="similarity">
    <text evidence="1">Belongs to the flavin oxidoreductase frp family.</text>
</comment>
<keyword evidence="3" id="KW-0288">FMN</keyword>
<dbReference type="CDD" id="cd02146">
    <property type="entry name" value="NfsA-like"/>
    <property type="match status" value="1"/>
</dbReference>
<dbReference type="InterPro" id="IPR016446">
    <property type="entry name" value="Flavin_OxRdtase_Frp"/>
</dbReference>
<dbReference type="Gene3D" id="3.40.109.10">
    <property type="entry name" value="NADH Oxidase"/>
    <property type="match status" value="1"/>
</dbReference>
<dbReference type="GO" id="GO:0016491">
    <property type="term" value="F:oxidoreductase activity"/>
    <property type="evidence" value="ECO:0007669"/>
    <property type="project" value="UniProtKB-KW"/>
</dbReference>
<dbReference type="PANTHER" id="PTHR43425">
    <property type="entry name" value="OXYGEN-INSENSITIVE NADPH NITROREDUCTASE"/>
    <property type="match status" value="1"/>
</dbReference>